<protein>
    <submittedName>
        <fullName evidence="1">T9SS C-terminal target domain-containing protein</fullName>
    </submittedName>
</protein>
<gene>
    <name evidence="1" type="ORF">EGN73_07200</name>
</gene>
<evidence type="ECO:0000313" key="1">
    <source>
        <dbReference type="EMBL" id="MBW3467600.1"/>
    </source>
</evidence>
<organism evidence="1 2">
    <name type="scientific">Arthrospiribacter ruber</name>
    <dbReference type="NCBI Taxonomy" id="2487934"/>
    <lineage>
        <taxon>Bacteria</taxon>
        <taxon>Pseudomonadati</taxon>
        <taxon>Bacteroidota</taxon>
        <taxon>Cytophagia</taxon>
        <taxon>Cytophagales</taxon>
        <taxon>Cyclobacteriaceae</taxon>
        <taxon>Arthrospiribacter</taxon>
    </lineage>
</organism>
<dbReference type="Proteomes" id="UP000727490">
    <property type="component" value="Unassembled WGS sequence"/>
</dbReference>
<reference evidence="1 2" key="1">
    <citation type="journal article" date="2020" name="Syst. Appl. Microbiol.">
        <title>Arthrospiribacter ruber gen. nov., sp. nov., a novel bacterium isolated from Arthrospira cultures.</title>
        <authorList>
            <person name="Waleron M."/>
            <person name="Misztak A."/>
            <person name="Waleron M.M."/>
            <person name="Furmaniak M."/>
            <person name="Mrozik A."/>
            <person name="Waleron K."/>
        </authorList>
    </citation>
    <scope>NUCLEOTIDE SEQUENCE [LARGE SCALE GENOMIC DNA]</scope>
    <source>
        <strain evidence="1 2">DPMB0001</strain>
    </source>
</reference>
<comment type="caution">
    <text evidence="1">The sequence shown here is derived from an EMBL/GenBank/DDBJ whole genome shotgun (WGS) entry which is preliminary data.</text>
</comment>
<dbReference type="AlphaFoldDB" id="A0A951IUF8"/>
<dbReference type="EMBL" id="RPHB01000003">
    <property type="protein sequence ID" value="MBW3467600.1"/>
    <property type="molecule type" value="Genomic_DNA"/>
</dbReference>
<keyword evidence="2" id="KW-1185">Reference proteome</keyword>
<evidence type="ECO:0000313" key="2">
    <source>
        <dbReference type="Proteomes" id="UP000727490"/>
    </source>
</evidence>
<accession>A0A951IUF8</accession>
<sequence>MKSFEKIGEVEGIGYTDERSDYNFNDKSLPLNGGMAYYRLKQVDFSGSFSYSDIIGVRIPSMAITNGIWRAYPNPTKGNKLNIDLVNSQEYSEEPITARLVSSLVGSVLIEGSTIQEVSEKLGNKLQTSPNGIYVIEVHWGQKREYLKVLKN</sequence>
<proteinExistence type="predicted"/>
<name>A0A951IUF8_9BACT</name>
<dbReference type="NCBIfam" id="TIGR04183">
    <property type="entry name" value="Por_Secre_tail"/>
    <property type="match status" value="1"/>
</dbReference>
<dbReference type="InterPro" id="IPR026444">
    <property type="entry name" value="Secre_tail"/>
</dbReference>